<evidence type="ECO:0000313" key="6">
    <source>
        <dbReference type="EMBL" id="TPW27352.1"/>
    </source>
</evidence>
<proteinExistence type="inferred from homology"/>
<reference evidence="6 7" key="1">
    <citation type="submission" date="2019-06" db="EMBL/GenBank/DDBJ databases">
        <authorList>
            <person name="Li M."/>
        </authorList>
    </citation>
    <scope>NUCLEOTIDE SEQUENCE [LARGE SCALE GENOMIC DNA]</scope>
    <source>
        <strain evidence="6 7">BGMRC2036</strain>
    </source>
</reference>
<dbReference type="PANTHER" id="PTHR30061">
    <property type="entry name" value="MALTOSE-BINDING PERIPLASMIC PROTEIN"/>
    <property type="match status" value="1"/>
</dbReference>
<dbReference type="GO" id="GO:0015768">
    <property type="term" value="P:maltose transport"/>
    <property type="evidence" value="ECO:0007669"/>
    <property type="project" value="TreeGrafter"/>
</dbReference>
<evidence type="ECO:0000256" key="5">
    <source>
        <dbReference type="SAM" id="SignalP"/>
    </source>
</evidence>
<feature type="chain" id="PRO_5021319580" evidence="5">
    <location>
        <begin position="29"/>
        <end position="408"/>
    </location>
</feature>
<protein>
    <submittedName>
        <fullName evidence="6">ABC transporter substrate-binding protein</fullName>
    </submittedName>
</protein>
<dbReference type="GO" id="GO:0055052">
    <property type="term" value="C:ATP-binding cassette (ABC) transporter complex, substrate-binding subunit-containing"/>
    <property type="evidence" value="ECO:0007669"/>
    <property type="project" value="TreeGrafter"/>
</dbReference>
<dbReference type="RefSeq" id="WP_141150888.1">
    <property type="nucleotide sequence ID" value="NZ_VHLG01000018.1"/>
</dbReference>
<dbReference type="EMBL" id="VHLG01000018">
    <property type="protein sequence ID" value="TPW27352.1"/>
    <property type="molecule type" value="Genomic_DNA"/>
</dbReference>
<dbReference type="Gene3D" id="3.40.190.10">
    <property type="entry name" value="Periplasmic binding protein-like II"/>
    <property type="match status" value="2"/>
</dbReference>
<dbReference type="SUPFAM" id="SSF53850">
    <property type="entry name" value="Periplasmic binding protein-like II"/>
    <property type="match status" value="1"/>
</dbReference>
<dbReference type="Pfam" id="PF01547">
    <property type="entry name" value="SBP_bac_1"/>
    <property type="match status" value="1"/>
</dbReference>
<evidence type="ECO:0000256" key="2">
    <source>
        <dbReference type="ARBA" id="ARBA00022448"/>
    </source>
</evidence>
<evidence type="ECO:0000256" key="3">
    <source>
        <dbReference type="ARBA" id="ARBA00022729"/>
    </source>
</evidence>
<comment type="similarity">
    <text evidence="1">Belongs to the bacterial solute-binding protein 1 family.</text>
</comment>
<dbReference type="CDD" id="cd14748">
    <property type="entry name" value="PBP2_UgpB"/>
    <property type="match status" value="1"/>
</dbReference>
<gene>
    <name evidence="6" type="ORF">FJU08_20305</name>
</gene>
<keyword evidence="3 5" id="KW-0732">Signal</keyword>
<name>A0A506TZ40_9HYPH</name>
<dbReference type="InterPro" id="IPR006059">
    <property type="entry name" value="SBP"/>
</dbReference>
<dbReference type="Proteomes" id="UP000318801">
    <property type="component" value="Unassembled WGS sequence"/>
</dbReference>
<evidence type="ECO:0000256" key="4">
    <source>
        <dbReference type="ARBA" id="ARBA00022764"/>
    </source>
</evidence>
<dbReference type="GO" id="GO:1901982">
    <property type="term" value="F:maltose binding"/>
    <property type="evidence" value="ECO:0007669"/>
    <property type="project" value="TreeGrafter"/>
</dbReference>
<keyword evidence="4" id="KW-0574">Periplasm</keyword>
<comment type="caution">
    <text evidence="6">The sequence shown here is derived from an EMBL/GenBank/DDBJ whole genome shotgun (WGS) entry which is preliminary data.</text>
</comment>
<dbReference type="PANTHER" id="PTHR30061:SF50">
    <property type="entry name" value="MALTOSE_MALTODEXTRIN-BINDING PERIPLASMIC PROTEIN"/>
    <property type="match status" value="1"/>
</dbReference>
<dbReference type="OrthoDB" id="9811951at2"/>
<feature type="signal peptide" evidence="5">
    <location>
        <begin position="1"/>
        <end position="28"/>
    </location>
</feature>
<dbReference type="GO" id="GO:0042956">
    <property type="term" value="P:maltodextrin transmembrane transport"/>
    <property type="evidence" value="ECO:0007669"/>
    <property type="project" value="TreeGrafter"/>
</dbReference>
<keyword evidence="2" id="KW-0813">Transport</keyword>
<accession>A0A506TZ40</accession>
<evidence type="ECO:0000313" key="7">
    <source>
        <dbReference type="Proteomes" id="UP000318801"/>
    </source>
</evidence>
<evidence type="ECO:0000256" key="1">
    <source>
        <dbReference type="ARBA" id="ARBA00008520"/>
    </source>
</evidence>
<keyword evidence="7" id="KW-1185">Reference proteome</keyword>
<dbReference type="AlphaFoldDB" id="A0A506TZ40"/>
<organism evidence="6 7">
    <name type="scientific">Martelella alba</name>
    <dbReference type="NCBI Taxonomy" id="2590451"/>
    <lineage>
        <taxon>Bacteria</taxon>
        <taxon>Pseudomonadati</taxon>
        <taxon>Pseudomonadota</taxon>
        <taxon>Alphaproteobacteria</taxon>
        <taxon>Hyphomicrobiales</taxon>
        <taxon>Aurantimonadaceae</taxon>
        <taxon>Martelella</taxon>
    </lineage>
</organism>
<sequence length="408" mass="44860">MSELRLKHLCLGVASLLMVASAPYTASADDKVVSMIQCGDTLAEGYDKFISEWEADNPGYKVETEVVGWGQCQEKATNMAAAGTPVALAYMGSRTLKQLSENGLIVPIPMTDEEKASYYPHIVDTVSFDGKQWGVPVAFSTKALYWNKDLFKEAGLDPDTPPKTWQEMYDMAKTIKDKTGVAGFGLTAKSFDNTMHQFLHWVYTNNGQVIDADGNIVLDTPQNLEALQWYKKMVDVSEEGPTAYEQDELTPLFNDGKVAMIEQGPWVRKRVNDTLNWGVAPLPLGPEAKGPGTLLITDSLAVFDGSGVEDQAISLAKWLTNPDNQFYYEKTHGLTPLRPVPGVADMVAADPSWKPFLDGIEFGGPEPLFTDYQAFQNSMIDMVQSVVIGSKEPADALKATSVEIEDYK</sequence>